<comment type="caution">
    <text evidence="3">The sequence shown here is derived from an EMBL/GenBank/DDBJ whole genome shotgun (WGS) entry which is preliminary data.</text>
</comment>
<dbReference type="InterPro" id="IPR018677">
    <property type="entry name" value="DUF2157"/>
</dbReference>
<keyword evidence="1" id="KW-0472">Membrane</keyword>
<feature type="transmembrane region" description="Helical" evidence="1">
    <location>
        <begin position="130"/>
        <end position="159"/>
    </location>
</feature>
<feature type="domain" description="DUF2157" evidence="2">
    <location>
        <begin position="12"/>
        <end position="150"/>
    </location>
</feature>
<organism evidence="3 4">
    <name type="scientific">Rhizobium viscosum</name>
    <name type="common">Arthrobacter viscosus</name>
    <dbReference type="NCBI Taxonomy" id="1673"/>
    <lineage>
        <taxon>Bacteria</taxon>
        <taxon>Pseudomonadati</taxon>
        <taxon>Pseudomonadota</taxon>
        <taxon>Alphaproteobacteria</taxon>
        <taxon>Hyphomicrobiales</taxon>
        <taxon>Rhizobiaceae</taxon>
        <taxon>Rhizobium/Agrobacterium group</taxon>
        <taxon>Rhizobium</taxon>
    </lineage>
</organism>
<feature type="transmembrane region" description="Helical" evidence="1">
    <location>
        <begin position="280"/>
        <end position="299"/>
    </location>
</feature>
<proteinExistence type="predicted"/>
<dbReference type="Proteomes" id="UP000620262">
    <property type="component" value="Unassembled WGS sequence"/>
</dbReference>
<feature type="transmembrane region" description="Helical" evidence="1">
    <location>
        <begin position="43"/>
        <end position="61"/>
    </location>
</feature>
<evidence type="ECO:0000256" key="1">
    <source>
        <dbReference type="SAM" id="Phobius"/>
    </source>
</evidence>
<dbReference type="RefSeq" id="WP_192727272.1">
    <property type="nucleotide sequence ID" value="NZ_BAAAVL010000003.1"/>
</dbReference>
<keyword evidence="1" id="KW-1133">Transmembrane helix</keyword>
<feature type="transmembrane region" description="Helical" evidence="1">
    <location>
        <begin position="73"/>
        <end position="92"/>
    </location>
</feature>
<dbReference type="Pfam" id="PF09925">
    <property type="entry name" value="DUF2157"/>
    <property type="match status" value="1"/>
</dbReference>
<keyword evidence="4" id="KW-1185">Reference proteome</keyword>
<feature type="transmembrane region" description="Helical" evidence="1">
    <location>
        <begin position="179"/>
        <end position="196"/>
    </location>
</feature>
<feature type="transmembrane region" description="Helical" evidence="1">
    <location>
        <begin position="225"/>
        <end position="243"/>
    </location>
</feature>
<dbReference type="EMBL" id="JADBEC010000001">
    <property type="protein sequence ID" value="MBE1502985.1"/>
    <property type="molecule type" value="Genomic_DNA"/>
</dbReference>
<protein>
    <submittedName>
        <fullName evidence="3">Membrane protein</fullName>
    </submittedName>
</protein>
<keyword evidence="1" id="KW-0812">Transmembrane</keyword>
<sequence>MYRGRLERDLSLWVEKGLLEEETAKTLLAEYDTRPASFSLGRVLMGLAAVLLGAALLLLVASNWEYIPRLVRVGLMLALIWAVHIGAALLLMRGALATAGGLLIIGTLSFGGAISLIGQMYHLSGDEQMVMYLWFAVATVSAVLFRSAAVTVVAGFLSWASFAVYLENFDTRWVGSGPYAPLVMAAVVIGLVRFTGADRARHLAYLLVVGWLAWLYALTEEISVAITFAVLGMVAFLLTALPVRPISTLVRTAGAAPAFYSFLVAVMGLFLLHIEMDEGGRMVVIGLLTLAAAVVAIVLHGRDNGAVRYLAYGAFAAEMLYLASVTVGTILGTSSLFLFSGLVVAAVAWVVIRLERRFAAGPGSVEAGEERA</sequence>
<feature type="transmembrane region" description="Helical" evidence="1">
    <location>
        <begin position="306"/>
        <end position="324"/>
    </location>
</feature>
<gene>
    <name evidence="3" type="ORF">H4W29_000166</name>
</gene>
<feature type="transmembrane region" description="Helical" evidence="1">
    <location>
        <begin position="203"/>
        <end position="219"/>
    </location>
</feature>
<feature type="transmembrane region" description="Helical" evidence="1">
    <location>
        <begin position="255"/>
        <end position="274"/>
    </location>
</feature>
<evidence type="ECO:0000313" key="4">
    <source>
        <dbReference type="Proteomes" id="UP000620262"/>
    </source>
</evidence>
<evidence type="ECO:0000313" key="3">
    <source>
        <dbReference type="EMBL" id="MBE1502985.1"/>
    </source>
</evidence>
<accession>A0ABR9III5</accession>
<feature type="transmembrane region" description="Helical" evidence="1">
    <location>
        <begin position="330"/>
        <end position="352"/>
    </location>
</feature>
<evidence type="ECO:0000259" key="2">
    <source>
        <dbReference type="Pfam" id="PF09925"/>
    </source>
</evidence>
<reference evidence="3 4" key="1">
    <citation type="submission" date="2020-10" db="EMBL/GenBank/DDBJ databases">
        <title>Sequencing the genomes of 1000 actinobacteria strains.</title>
        <authorList>
            <person name="Klenk H.-P."/>
        </authorList>
    </citation>
    <scope>NUCLEOTIDE SEQUENCE [LARGE SCALE GENOMIC DNA]</scope>
    <source>
        <strain evidence="3 4">DSM 7307</strain>
    </source>
</reference>
<name>A0ABR9III5_RHIVS</name>
<feature type="transmembrane region" description="Helical" evidence="1">
    <location>
        <begin position="98"/>
        <end position="118"/>
    </location>
</feature>